<dbReference type="InterPro" id="IPR009057">
    <property type="entry name" value="Homeodomain-like_sf"/>
</dbReference>
<keyword evidence="2 4" id="KW-0238">DNA-binding</keyword>
<protein>
    <submittedName>
        <fullName evidence="7">Transcriptional regulator, TetR family</fullName>
    </submittedName>
</protein>
<evidence type="ECO:0000259" key="6">
    <source>
        <dbReference type="PROSITE" id="PS50977"/>
    </source>
</evidence>
<dbReference type="GO" id="GO:0003700">
    <property type="term" value="F:DNA-binding transcription factor activity"/>
    <property type="evidence" value="ECO:0007669"/>
    <property type="project" value="TreeGrafter"/>
</dbReference>
<feature type="DNA-binding region" description="H-T-H motif" evidence="4">
    <location>
        <begin position="70"/>
        <end position="89"/>
    </location>
</feature>
<dbReference type="InterPro" id="IPR001647">
    <property type="entry name" value="HTH_TetR"/>
</dbReference>
<evidence type="ECO:0000256" key="1">
    <source>
        <dbReference type="ARBA" id="ARBA00023015"/>
    </source>
</evidence>
<dbReference type="RefSeq" id="WP_245793387.1">
    <property type="nucleotide sequence ID" value="NZ_FOSG01000002.1"/>
</dbReference>
<dbReference type="SUPFAM" id="SSF46689">
    <property type="entry name" value="Homeodomain-like"/>
    <property type="match status" value="1"/>
</dbReference>
<evidence type="ECO:0000256" key="3">
    <source>
        <dbReference type="ARBA" id="ARBA00023163"/>
    </source>
</evidence>
<keyword evidence="1" id="KW-0805">Transcription regulation</keyword>
<gene>
    <name evidence="7" type="ORF">SAMN05192584_102230</name>
</gene>
<keyword evidence="8" id="KW-1185">Reference proteome</keyword>
<evidence type="ECO:0000256" key="2">
    <source>
        <dbReference type="ARBA" id="ARBA00023125"/>
    </source>
</evidence>
<feature type="domain" description="HTH tetR-type" evidence="6">
    <location>
        <begin position="47"/>
        <end position="107"/>
    </location>
</feature>
<dbReference type="GO" id="GO:0000976">
    <property type="term" value="F:transcription cis-regulatory region binding"/>
    <property type="evidence" value="ECO:0007669"/>
    <property type="project" value="TreeGrafter"/>
</dbReference>
<feature type="region of interest" description="Disordered" evidence="5">
    <location>
        <begin position="23"/>
        <end position="47"/>
    </location>
</feature>
<accession>A0A1I3VCZ8</accession>
<reference evidence="8" key="1">
    <citation type="submission" date="2016-10" db="EMBL/GenBank/DDBJ databases">
        <authorList>
            <person name="Varghese N."/>
            <person name="Submissions S."/>
        </authorList>
    </citation>
    <scope>NUCLEOTIDE SEQUENCE [LARGE SCALE GENOMIC DNA]</scope>
    <source>
        <strain evidence="8">PL19</strain>
    </source>
</reference>
<dbReference type="AlphaFoldDB" id="A0A1I3VCZ8"/>
<dbReference type="Gene3D" id="1.10.357.10">
    <property type="entry name" value="Tetracycline Repressor, domain 2"/>
    <property type="match status" value="1"/>
</dbReference>
<sequence>MTPSATAPMLCATAVSGEALMTSVTPSAEDPAEDPAGGFPGRPARPPTARQALLRAARAALHDRPWPRVRMAEVAAAAGFSRQTLYSEFGSKDGLGTALVARELEILLDRAARAAQLAARSASRPASGPAPDPVAGCAAAAVSVVRAACRDPLVRAALTGCWDSRLPPPGPEADRAAAGLRDRTAAALVSAGVTADGATGPAALCHACEVGLRLALSYVVAPCDGPPEATEEAAATHVTQVLRALLR</sequence>
<name>A0A1I3VCZ8_9ACTN</name>
<dbReference type="PROSITE" id="PS50977">
    <property type="entry name" value="HTH_TETR_2"/>
    <property type="match status" value="1"/>
</dbReference>
<dbReference type="InterPro" id="IPR050109">
    <property type="entry name" value="HTH-type_TetR-like_transc_reg"/>
</dbReference>
<dbReference type="PANTHER" id="PTHR30055">
    <property type="entry name" value="HTH-TYPE TRANSCRIPTIONAL REGULATOR RUTR"/>
    <property type="match status" value="1"/>
</dbReference>
<dbReference type="Pfam" id="PF00440">
    <property type="entry name" value="TetR_N"/>
    <property type="match status" value="1"/>
</dbReference>
<keyword evidence="3" id="KW-0804">Transcription</keyword>
<evidence type="ECO:0000256" key="4">
    <source>
        <dbReference type="PROSITE-ProRule" id="PRU00335"/>
    </source>
</evidence>
<evidence type="ECO:0000256" key="5">
    <source>
        <dbReference type="SAM" id="MobiDB-lite"/>
    </source>
</evidence>
<proteinExistence type="predicted"/>
<evidence type="ECO:0000313" key="8">
    <source>
        <dbReference type="Proteomes" id="UP000198928"/>
    </source>
</evidence>
<dbReference type="EMBL" id="FOSG01000002">
    <property type="protein sequence ID" value="SFJ92276.1"/>
    <property type="molecule type" value="Genomic_DNA"/>
</dbReference>
<dbReference type="Proteomes" id="UP000198928">
    <property type="component" value="Unassembled WGS sequence"/>
</dbReference>
<evidence type="ECO:0000313" key="7">
    <source>
        <dbReference type="EMBL" id="SFJ92276.1"/>
    </source>
</evidence>
<organism evidence="7 8">
    <name type="scientific">Streptomyces pini</name>
    <dbReference type="NCBI Taxonomy" id="1520580"/>
    <lineage>
        <taxon>Bacteria</taxon>
        <taxon>Bacillati</taxon>
        <taxon>Actinomycetota</taxon>
        <taxon>Actinomycetes</taxon>
        <taxon>Kitasatosporales</taxon>
        <taxon>Streptomycetaceae</taxon>
        <taxon>Streptomyces</taxon>
    </lineage>
</organism>
<dbReference type="PANTHER" id="PTHR30055:SF234">
    <property type="entry name" value="HTH-TYPE TRANSCRIPTIONAL REGULATOR BETI"/>
    <property type="match status" value="1"/>
</dbReference>